<feature type="region of interest" description="Disordered" evidence="1">
    <location>
        <begin position="112"/>
        <end position="131"/>
    </location>
</feature>
<gene>
    <name evidence="2" type="ORF">GRG538_LOCUS13426</name>
    <name evidence="3" type="ORF">QYT958_LOCUS15753</name>
</gene>
<evidence type="ECO:0000313" key="4">
    <source>
        <dbReference type="Proteomes" id="UP000663872"/>
    </source>
</evidence>
<proteinExistence type="predicted"/>
<sequence length="262" mass="30311">MHLPYLLLGHLQSARVLVWALIKRNPHPYHKHNANNPQRHWTLPGGVESAVTNPEKNDCLFNVVAQQTGKVSNQLRESISTRLENNKENLANQAFDIKRLEQYKQDWLNMGGRKVQTDNPTSELRERKNAKVPSRDRELIFNVLSKLENDQKYIEVGLDSNDTKTVFETENLRFDNEEPTQENHDENWQIQLGGMKFYSRKLGEYTTISHVLLKKPTNPNDTYLYLKRKVSGAFNTSLNTGKTVILRPPTSKLNKTKNTIDF</sequence>
<dbReference type="EMBL" id="CAJNYT010001977">
    <property type="protein sequence ID" value="CAF3440372.1"/>
    <property type="molecule type" value="Genomic_DNA"/>
</dbReference>
<evidence type="ECO:0000313" key="2">
    <source>
        <dbReference type="EMBL" id="CAF3440372.1"/>
    </source>
</evidence>
<dbReference type="Proteomes" id="UP000663872">
    <property type="component" value="Unassembled WGS sequence"/>
</dbReference>
<comment type="caution">
    <text evidence="2">The sequence shown here is derived from an EMBL/GenBank/DDBJ whole genome shotgun (WGS) entry which is preliminary data.</text>
</comment>
<name>A0A818D0J3_9BILA</name>
<evidence type="ECO:0000313" key="3">
    <source>
        <dbReference type="EMBL" id="CAF4665702.1"/>
    </source>
</evidence>
<dbReference type="EMBL" id="CAJOBR010002221">
    <property type="protein sequence ID" value="CAF4665702.1"/>
    <property type="molecule type" value="Genomic_DNA"/>
</dbReference>
<protein>
    <submittedName>
        <fullName evidence="2">Uncharacterized protein</fullName>
    </submittedName>
</protein>
<organism evidence="2 4">
    <name type="scientific">Rotaria socialis</name>
    <dbReference type="NCBI Taxonomy" id="392032"/>
    <lineage>
        <taxon>Eukaryota</taxon>
        <taxon>Metazoa</taxon>
        <taxon>Spiralia</taxon>
        <taxon>Gnathifera</taxon>
        <taxon>Rotifera</taxon>
        <taxon>Eurotatoria</taxon>
        <taxon>Bdelloidea</taxon>
        <taxon>Philodinida</taxon>
        <taxon>Philodinidae</taxon>
        <taxon>Rotaria</taxon>
    </lineage>
</organism>
<dbReference type="Proteomes" id="UP000663848">
    <property type="component" value="Unassembled WGS sequence"/>
</dbReference>
<evidence type="ECO:0000256" key="1">
    <source>
        <dbReference type="SAM" id="MobiDB-lite"/>
    </source>
</evidence>
<reference evidence="2" key="1">
    <citation type="submission" date="2021-02" db="EMBL/GenBank/DDBJ databases">
        <authorList>
            <person name="Nowell W R."/>
        </authorList>
    </citation>
    <scope>NUCLEOTIDE SEQUENCE</scope>
</reference>
<dbReference type="AlphaFoldDB" id="A0A818D0J3"/>
<accession>A0A818D0J3</accession>